<dbReference type="Proteomes" id="UP000322667">
    <property type="component" value="Chromosome D11"/>
</dbReference>
<name>A0A5D2IW19_GOSTO</name>
<protein>
    <submittedName>
        <fullName evidence="1">Uncharacterized protein</fullName>
    </submittedName>
</protein>
<organism evidence="1 2">
    <name type="scientific">Gossypium tomentosum</name>
    <name type="common">Hawaiian cotton</name>
    <name type="synonym">Gossypium sandvicense</name>
    <dbReference type="NCBI Taxonomy" id="34277"/>
    <lineage>
        <taxon>Eukaryota</taxon>
        <taxon>Viridiplantae</taxon>
        <taxon>Streptophyta</taxon>
        <taxon>Embryophyta</taxon>
        <taxon>Tracheophyta</taxon>
        <taxon>Spermatophyta</taxon>
        <taxon>Magnoliopsida</taxon>
        <taxon>eudicotyledons</taxon>
        <taxon>Gunneridae</taxon>
        <taxon>Pentapetalae</taxon>
        <taxon>rosids</taxon>
        <taxon>malvids</taxon>
        <taxon>Malvales</taxon>
        <taxon>Malvaceae</taxon>
        <taxon>Malvoideae</taxon>
        <taxon>Gossypium</taxon>
    </lineage>
</organism>
<reference evidence="1 2" key="1">
    <citation type="submission" date="2019-07" db="EMBL/GenBank/DDBJ databases">
        <title>WGS assembly of Gossypium tomentosum.</title>
        <authorList>
            <person name="Chen Z.J."/>
            <person name="Sreedasyam A."/>
            <person name="Ando A."/>
            <person name="Song Q."/>
            <person name="De L."/>
            <person name="Hulse-Kemp A."/>
            <person name="Ding M."/>
            <person name="Ye W."/>
            <person name="Kirkbride R."/>
            <person name="Jenkins J."/>
            <person name="Plott C."/>
            <person name="Lovell J."/>
            <person name="Lin Y.-M."/>
            <person name="Vaughn R."/>
            <person name="Liu B."/>
            <person name="Li W."/>
            <person name="Simpson S."/>
            <person name="Scheffler B."/>
            <person name="Saski C."/>
            <person name="Grover C."/>
            <person name="Hu G."/>
            <person name="Conover J."/>
            <person name="Carlson J."/>
            <person name="Shu S."/>
            <person name="Boston L."/>
            <person name="Williams M."/>
            <person name="Peterson D."/>
            <person name="Mcgee K."/>
            <person name="Jones D."/>
            <person name="Wendel J."/>
            <person name="Stelly D."/>
            <person name="Grimwood J."/>
            <person name="Schmutz J."/>
        </authorList>
    </citation>
    <scope>NUCLEOTIDE SEQUENCE [LARGE SCALE GENOMIC DNA]</scope>
    <source>
        <strain evidence="1">7179.01</strain>
    </source>
</reference>
<evidence type="ECO:0000313" key="1">
    <source>
        <dbReference type="EMBL" id="TYH46550.1"/>
    </source>
</evidence>
<accession>A0A5D2IW19</accession>
<sequence>MGYETFEVPKVVLDGGERWNDKHRQSQWRGEKRRPLFFWCKATDARQALG</sequence>
<evidence type="ECO:0000313" key="2">
    <source>
        <dbReference type="Proteomes" id="UP000322667"/>
    </source>
</evidence>
<gene>
    <name evidence="1" type="ORF">ES332_D11G344200v1</name>
</gene>
<dbReference type="EMBL" id="CM017633">
    <property type="protein sequence ID" value="TYH46550.1"/>
    <property type="molecule type" value="Genomic_DNA"/>
</dbReference>
<dbReference type="AlphaFoldDB" id="A0A5D2IW19"/>
<keyword evidence="2" id="KW-1185">Reference proteome</keyword>
<proteinExistence type="predicted"/>